<dbReference type="RefSeq" id="WP_345239976.1">
    <property type="nucleotide sequence ID" value="NZ_BAABHD010000003.1"/>
</dbReference>
<dbReference type="PANTHER" id="PTHR11908:SF132">
    <property type="entry name" value="ALDEHYDE OXIDASE 1-RELATED"/>
    <property type="match status" value="1"/>
</dbReference>
<evidence type="ECO:0000256" key="1">
    <source>
        <dbReference type="ARBA" id="ARBA00022505"/>
    </source>
</evidence>
<dbReference type="SUPFAM" id="SSF56003">
    <property type="entry name" value="Molybdenum cofactor-binding domain"/>
    <property type="match status" value="1"/>
</dbReference>
<evidence type="ECO:0000313" key="4">
    <source>
        <dbReference type="EMBL" id="GAA4447298.1"/>
    </source>
</evidence>
<gene>
    <name evidence="4" type="ORF">GCM10023189_03510</name>
</gene>
<dbReference type="Gene3D" id="3.30.365.10">
    <property type="entry name" value="Aldehyde oxidase/xanthine dehydrogenase, molybdopterin binding domain"/>
    <property type="match status" value="4"/>
</dbReference>
<dbReference type="InterPro" id="IPR008274">
    <property type="entry name" value="AldOxase/xan_DH_MoCoBD1"/>
</dbReference>
<keyword evidence="2" id="KW-0560">Oxidoreductase</keyword>
<dbReference type="Pfam" id="PF01315">
    <property type="entry name" value="Ald_Xan_dh_C"/>
    <property type="match status" value="1"/>
</dbReference>
<dbReference type="SUPFAM" id="SSF54665">
    <property type="entry name" value="CO dehydrogenase molybdoprotein N-domain-like"/>
    <property type="match status" value="1"/>
</dbReference>
<dbReference type="SMART" id="SM01008">
    <property type="entry name" value="Ald_Xan_dh_C"/>
    <property type="match status" value="1"/>
</dbReference>
<feature type="domain" description="Aldehyde oxidase/xanthine dehydrogenase a/b hammerhead" evidence="3">
    <location>
        <begin position="28"/>
        <end position="137"/>
    </location>
</feature>
<dbReference type="Proteomes" id="UP001501175">
    <property type="component" value="Unassembled WGS sequence"/>
</dbReference>
<accession>A0ABP8MAC1</accession>
<organism evidence="4 5">
    <name type="scientific">Nibrella saemangeumensis</name>
    <dbReference type="NCBI Taxonomy" id="1084526"/>
    <lineage>
        <taxon>Bacteria</taxon>
        <taxon>Pseudomonadati</taxon>
        <taxon>Bacteroidota</taxon>
        <taxon>Cytophagia</taxon>
        <taxon>Cytophagales</taxon>
        <taxon>Spirosomataceae</taxon>
        <taxon>Nibrella</taxon>
    </lineage>
</organism>
<protein>
    <submittedName>
        <fullName evidence="4">Aerobic carbon-monoxide dehydrogenase large subunit</fullName>
    </submittedName>
</protein>
<dbReference type="Gene3D" id="3.90.1170.50">
    <property type="entry name" value="Aldehyde oxidase/xanthine dehydrogenase, a/b hammerhead"/>
    <property type="match status" value="1"/>
</dbReference>
<proteinExistence type="predicted"/>
<dbReference type="PANTHER" id="PTHR11908">
    <property type="entry name" value="XANTHINE DEHYDROGENASE"/>
    <property type="match status" value="1"/>
</dbReference>
<evidence type="ECO:0000256" key="2">
    <source>
        <dbReference type="ARBA" id="ARBA00023002"/>
    </source>
</evidence>
<dbReference type="Pfam" id="PF20256">
    <property type="entry name" value="MoCoBD_2"/>
    <property type="match status" value="1"/>
</dbReference>
<keyword evidence="1" id="KW-0500">Molybdenum</keyword>
<keyword evidence="5" id="KW-1185">Reference proteome</keyword>
<sequence length="789" mass="86135">MTQQCKTSKAIGGMGHSIKRKEDVRFVQGKGNYVDDIKLDGMLYMDIVRSPYAYAKIKKIDAEAALKIPGVVAVVTGKDLEQYNLHWMPTLMSDTQMVLPTDTVMYQAQEVAAVIATSRYAARDGREAVRVDYEPMKPVIDPFKALDPDAPVLRTDKPGKTDNHIWHWEVGDKAKTEEVFANAEVVVKEQMHIPRIHVASIETCGCVADYDKVNNHLTMYMTTQAPHAIRTVIALVAGHVGLTEEKVRVVAPDIGGGFGGKVPVYPGYVIAIAVSFLVGKPVKWIEDRSENLQADSFARDYHITAEMAGTKEGKILATRFKVLADHGYTDASANPSKFPTGMFSIATGSYDYHTAYMEADAIYTNKPPGGVAYRCSFRVTEAVHAIERMTDRFALEIGKDPAQLRFENFIKKEDFPWPSPTGWIYDSGDYEAGLRKAMDAIGYDELRKEQAEKRANGELMGIGISTFTEVVGAGPSKDFDILGIKMFDSAEIRVHPTGKAIARFGTKSQGQGHETTYAQIIAEELGIPAENIQVEEGDTDTAPYGLGTYASRSTPTAGAAAAIAARKLRDKARKIAAYLLEVSEDDLEWEPGKFFVKGAPEKAKTIQELVFAAYTNHPQGMEAGFEATHYYDPPNLTFPSGAYICVVDIDKETGGINVRRFVAIDDCGNIINPMIVQGQVHGGLTQGIAPAMYESLVYDEAGNILNGTFMDYLVPTAVESPNWETGHVITPSPHHPIGAKGVGESPTVGAPPAIANAIVDALSPYGITHLDIPITPYKVWKALKEKGAI</sequence>
<dbReference type="InterPro" id="IPR016208">
    <property type="entry name" value="Ald_Oxase/xanthine_DH-like"/>
</dbReference>
<dbReference type="InterPro" id="IPR012780">
    <property type="entry name" value="CO_Mo_DH_lsu"/>
</dbReference>
<dbReference type="InterPro" id="IPR037165">
    <property type="entry name" value="AldOxase/xan_DH_Mopterin-bd_sf"/>
</dbReference>
<name>A0ABP8MAC1_9BACT</name>
<comment type="caution">
    <text evidence="4">The sequence shown here is derived from an EMBL/GenBank/DDBJ whole genome shotgun (WGS) entry which is preliminary data.</text>
</comment>
<dbReference type="EMBL" id="BAABHD010000003">
    <property type="protein sequence ID" value="GAA4447298.1"/>
    <property type="molecule type" value="Genomic_DNA"/>
</dbReference>
<dbReference type="NCBIfam" id="TIGR02416">
    <property type="entry name" value="CO_dehy_Mo_lg"/>
    <property type="match status" value="1"/>
</dbReference>
<dbReference type="InterPro" id="IPR000674">
    <property type="entry name" value="Ald_Oxase/Xan_DH_a/b"/>
</dbReference>
<dbReference type="InterPro" id="IPR036856">
    <property type="entry name" value="Ald_Oxase/Xan_DH_a/b_sf"/>
</dbReference>
<evidence type="ECO:0000313" key="5">
    <source>
        <dbReference type="Proteomes" id="UP001501175"/>
    </source>
</evidence>
<evidence type="ECO:0000259" key="3">
    <source>
        <dbReference type="SMART" id="SM01008"/>
    </source>
</evidence>
<reference evidence="5" key="1">
    <citation type="journal article" date="2019" name="Int. J. Syst. Evol. Microbiol.">
        <title>The Global Catalogue of Microorganisms (GCM) 10K type strain sequencing project: providing services to taxonomists for standard genome sequencing and annotation.</title>
        <authorList>
            <consortium name="The Broad Institute Genomics Platform"/>
            <consortium name="The Broad Institute Genome Sequencing Center for Infectious Disease"/>
            <person name="Wu L."/>
            <person name="Ma J."/>
        </authorList>
    </citation>
    <scope>NUCLEOTIDE SEQUENCE [LARGE SCALE GENOMIC DNA]</scope>
    <source>
        <strain evidence="5">JCM 17927</strain>
    </source>
</reference>
<dbReference type="Pfam" id="PF02738">
    <property type="entry name" value="MoCoBD_1"/>
    <property type="match status" value="1"/>
</dbReference>
<dbReference type="InterPro" id="IPR046867">
    <property type="entry name" value="AldOxase/xan_DH_MoCoBD2"/>
</dbReference>